<gene>
    <name evidence="8" type="ORF">AJ79_08778</name>
</gene>
<dbReference type="Proteomes" id="UP000223968">
    <property type="component" value="Unassembled WGS sequence"/>
</dbReference>
<comment type="similarity">
    <text evidence="5">Belongs to the SAT4 family.</text>
</comment>
<dbReference type="STRING" id="1447875.A0A2B7WH78"/>
<feature type="transmembrane region" description="Helical" evidence="6">
    <location>
        <begin position="132"/>
        <end position="152"/>
    </location>
</feature>
<dbReference type="PANTHER" id="PTHR33048:SF96">
    <property type="entry name" value="INTEGRAL MEMBRANE PROTEIN"/>
    <property type="match status" value="1"/>
</dbReference>
<dbReference type="OrthoDB" id="5022096at2759"/>
<feature type="transmembrane region" description="Helical" evidence="6">
    <location>
        <begin position="20"/>
        <end position="42"/>
    </location>
</feature>
<evidence type="ECO:0000259" key="7">
    <source>
        <dbReference type="Pfam" id="PF20684"/>
    </source>
</evidence>
<evidence type="ECO:0000313" key="9">
    <source>
        <dbReference type="Proteomes" id="UP000223968"/>
    </source>
</evidence>
<dbReference type="EMBL" id="PDNB01000219">
    <property type="protein sequence ID" value="PGG98693.1"/>
    <property type="molecule type" value="Genomic_DNA"/>
</dbReference>
<evidence type="ECO:0000256" key="2">
    <source>
        <dbReference type="ARBA" id="ARBA00022692"/>
    </source>
</evidence>
<comment type="caution">
    <text evidence="8">The sequence shown here is derived from an EMBL/GenBank/DDBJ whole genome shotgun (WGS) entry which is preliminary data.</text>
</comment>
<name>A0A2B7WH78_9EURO</name>
<evidence type="ECO:0000313" key="8">
    <source>
        <dbReference type="EMBL" id="PGG98693.1"/>
    </source>
</evidence>
<evidence type="ECO:0000256" key="6">
    <source>
        <dbReference type="SAM" id="Phobius"/>
    </source>
</evidence>
<dbReference type="InterPro" id="IPR049326">
    <property type="entry name" value="Rhodopsin_dom_fungi"/>
</dbReference>
<evidence type="ECO:0000256" key="1">
    <source>
        <dbReference type="ARBA" id="ARBA00004141"/>
    </source>
</evidence>
<reference evidence="8 9" key="1">
    <citation type="submission" date="2017-10" db="EMBL/GenBank/DDBJ databases">
        <title>Comparative genomics in systemic dimorphic fungi from Ajellomycetaceae.</title>
        <authorList>
            <person name="Munoz J.F."/>
            <person name="Mcewen J.G."/>
            <person name="Clay O.K."/>
            <person name="Cuomo C.A."/>
        </authorList>
    </citation>
    <scope>NUCLEOTIDE SEQUENCE [LARGE SCALE GENOMIC DNA]</scope>
    <source>
        <strain evidence="8 9">UAMH5409</strain>
    </source>
</reference>
<feature type="transmembrane region" description="Helical" evidence="6">
    <location>
        <begin position="54"/>
        <end position="74"/>
    </location>
</feature>
<evidence type="ECO:0000256" key="4">
    <source>
        <dbReference type="ARBA" id="ARBA00023136"/>
    </source>
</evidence>
<keyword evidence="4 6" id="KW-0472">Membrane</keyword>
<comment type="subcellular location">
    <subcellularLocation>
        <location evidence="1">Membrane</location>
        <topology evidence="1">Multi-pass membrane protein</topology>
    </subcellularLocation>
</comment>
<feature type="transmembrane region" description="Helical" evidence="6">
    <location>
        <begin position="172"/>
        <end position="199"/>
    </location>
</feature>
<organism evidence="8 9">
    <name type="scientific">Helicocarpus griseus UAMH5409</name>
    <dbReference type="NCBI Taxonomy" id="1447875"/>
    <lineage>
        <taxon>Eukaryota</taxon>
        <taxon>Fungi</taxon>
        <taxon>Dikarya</taxon>
        <taxon>Ascomycota</taxon>
        <taxon>Pezizomycotina</taxon>
        <taxon>Eurotiomycetes</taxon>
        <taxon>Eurotiomycetidae</taxon>
        <taxon>Onygenales</taxon>
        <taxon>Ajellomycetaceae</taxon>
        <taxon>Helicocarpus</taxon>
    </lineage>
</organism>
<evidence type="ECO:0000256" key="5">
    <source>
        <dbReference type="ARBA" id="ARBA00038359"/>
    </source>
</evidence>
<feature type="transmembrane region" description="Helical" evidence="6">
    <location>
        <begin position="211"/>
        <end position="231"/>
    </location>
</feature>
<dbReference type="Pfam" id="PF20684">
    <property type="entry name" value="Fung_rhodopsin"/>
    <property type="match status" value="1"/>
</dbReference>
<keyword evidence="3 6" id="KW-1133">Transmembrane helix</keyword>
<dbReference type="PANTHER" id="PTHR33048">
    <property type="entry name" value="PTH11-LIKE INTEGRAL MEMBRANE PROTEIN (AFU_ORTHOLOGUE AFUA_5G11245)"/>
    <property type="match status" value="1"/>
</dbReference>
<evidence type="ECO:0000256" key="3">
    <source>
        <dbReference type="ARBA" id="ARBA00022989"/>
    </source>
</evidence>
<keyword evidence="9" id="KW-1185">Reference proteome</keyword>
<feature type="domain" description="Rhodopsin" evidence="7">
    <location>
        <begin position="38"/>
        <end position="271"/>
    </location>
</feature>
<dbReference type="GO" id="GO:0016020">
    <property type="term" value="C:membrane"/>
    <property type="evidence" value="ECO:0007669"/>
    <property type="project" value="UniProtKB-SubCell"/>
</dbReference>
<dbReference type="AlphaFoldDB" id="A0A2B7WH78"/>
<sequence>MAAIPLLDAQGNQDEDKGPLFLVLTCILAVCSLTSTCLRCAARVVRRNLGWDDYLIATTAVLTIFRTGLQIASIKHGNGKHGSQLTEEDRQWVVMHTWYTQLILFPTLCLLKCSICLLLLRVKDTYRTKLAIYIIMAVLIASSLQPFVILLAECSPPKTYWDPTAGTCWNPAIRIYSIHMQVACSMITDLICAAMPMYVVLKIKLAFNDKLLLCGLTALGLVATACAIVRASSLGAKVYDIAYDFCITAIWANAELHLGIISANAACGRQIYSVIRYGRVPSANNSRYTNSTCTAYTRSFAVSTGDQPGTLVSDSAREATIVEGDDNGILLQETTTKKADHTVESRALTSDIR</sequence>
<protein>
    <recommendedName>
        <fullName evidence="7">Rhodopsin domain-containing protein</fullName>
    </recommendedName>
</protein>
<dbReference type="InterPro" id="IPR052337">
    <property type="entry name" value="SAT4-like"/>
</dbReference>
<proteinExistence type="inferred from homology"/>
<keyword evidence="2 6" id="KW-0812">Transmembrane</keyword>
<accession>A0A2B7WH78</accession>
<feature type="transmembrane region" description="Helical" evidence="6">
    <location>
        <begin position="98"/>
        <end position="120"/>
    </location>
</feature>